<reference evidence="2" key="1">
    <citation type="submission" date="2016-10" db="EMBL/GenBank/DDBJ databases">
        <authorList>
            <person name="Varghese N."/>
            <person name="Submissions S."/>
        </authorList>
    </citation>
    <scope>NUCLEOTIDE SEQUENCE [LARGE SCALE GENOMIC DNA]</scope>
    <source>
        <strain evidence="2">SUR2</strain>
    </source>
</reference>
<protein>
    <submittedName>
        <fullName evidence="1">Uncharacterized protein</fullName>
    </submittedName>
</protein>
<proteinExistence type="predicted"/>
<sequence length="46" mass="5355">MADKGTYCLFHNSGIEIYFLKVLIFQTYFINNGELNALFFMNSVNL</sequence>
<name>A0A1K2ICZ6_9FLAO</name>
<dbReference type="EMBL" id="FPKW01000001">
    <property type="protein sequence ID" value="SFZ90146.1"/>
    <property type="molecule type" value="Genomic_DNA"/>
</dbReference>
<dbReference type="Proteomes" id="UP000182034">
    <property type="component" value="Unassembled WGS sequence"/>
</dbReference>
<dbReference type="AlphaFoldDB" id="A0A1K2ICZ6"/>
<gene>
    <name evidence="1" type="ORF">SAMN05216324_101230</name>
</gene>
<keyword evidence="2" id="KW-1185">Reference proteome</keyword>
<organism evidence="1 2">
    <name type="scientific">Chryseobacterium limigenitum</name>
    <dbReference type="NCBI Taxonomy" id="1612149"/>
    <lineage>
        <taxon>Bacteria</taxon>
        <taxon>Pseudomonadati</taxon>
        <taxon>Bacteroidota</taxon>
        <taxon>Flavobacteriia</taxon>
        <taxon>Flavobacteriales</taxon>
        <taxon>Weeksellaceae</taxon>
        <taxon>Chryseobacterium group</taxon>
        <taxon>Chryseobacterium</taxon>
    </lineage>
</organism>
<evidence type="ECO:0000313" key="1">
    <source>
        <dbReference type="EMBL" id="SFZ90146.1"/>
    </source>
</evidence>
<accession>A0A1K2ICZ6</accession>
<evidence type="ECO:0000313" key="2">
    <source>
        <dbReference type="Proteomes" id="UP000182034"/>
    </source>
</evidence>
<dbReference type="STRING" id="1612149.SAMN05216324_101230"/>